<dbReference type="PANTHER" id="PTHR28004:SF2">
    <property type="entry name" value="D-SERINE DEHYDRATASE"/>
    <property type="match status" value="1"/>
</dbReference>
<dbReference type="Pfam" id="PF14031">
    <property type="entry name" value="D-ser_dehydrat"/>
    <property type="match status" value="1"/>
</dbReference>
<feature type="domain" description="D-serine dehydratase-like" evidence="3">
    <location>
        <begin position="262"/>
        <end position="351"/>
    </location>
</feature>
<evidence type="ECO:0000256" key="2">
    <source>
        <dbReference type="ARBA" id="ARBA00023239"/>
    </source>
</evidence>
<evidence type="ECO:0000259" key="3">
    <source>
        <dbReference type="SMART" id="SM01119"/>
    </source>
</evidence>
<dbReference type="GO" id="GO:0008721">
    <property type="term" value="F:D-serine ammonia-lyase activity"/>
    <property type="evidence" value="ECO:0007669"/>
    <property type="project" value="TreeGrafter"/>
</dbReference>
<dbReference type="RefSeq" id="WP_406697048.1">
    <property type="nucleotide sequence ID" value="NZ_CP155447.1"/>
</dbReference>
<dbReference type="InterPro" id="IPR042208">
    <property type="entry name" value="D-ser_dehydrat-like_sf"/>
</dbReference>
<gene>
    <name evidence="4" type="ORF">V5E97_39285</name>
</gene>
<evidence type="ECO:0000313" key="4">
    <source>
        <dbReference type="EMBL" id="XBH04296.1"/>
    </source>
</evidence>
<evidence type="ECO:0000256" key="1">
    <source>
        <dbReference type="ARBA" id="ARBA00005323"/>
    </source>
</evidence>
<accession>A0AAU7CGC6</accession>
<dbReference type="Pfam" id="PF01168">
    <property type="entry name" value="Ala_racemase_N"/>
    <property type="match status" value="1"/>
</dbReference>
<dbReference type="InterPro" id="IPR026956">
    <property type="entry name" value="D-ser_dehydrat-like_dom"/>
</dbReference>
<keyword evidence="2" id="KW-0456">Lyase</keyword>
<dbReference type="CDD" id="cd06821">
    <property type="entry name" value="PLPDE_III_D-TA"/>
    <property type="match status" value="1"/>
</dbReference>
<dbReference type="Gene3D" id="3.20.20.10">
    <property type="entry name" value="Alanine racemase"/>
    <property type="match status" value="1"/>
</dbReference>
<name>A0AAU7CGC6_9BACT</name>
<dbReference type="PANTHER" id="PTHR28004">
    <property type="entry name" value="ZGC:162816-RELATED"/>
    <property type="match status" value="1"/>
</dbReference>
<dbReference type="InterPro" id="IPR051466">
    <property type="entry name" value="D-amino_acid_metab_enzyme"/>
</dbReference>
<dbReference type="AlphaFoldDB" id="A0AAU7CGC6"/>
<dbReference type="SMART" id="SM01119">
    <property type="entry name" value="D-ser_dehydrat"/>
    <property type="match status" value="1"/>
</dbReference>
<dbReference type="InterPro" id="IPR001608">
    <property type="entry name" value="Ala_racemase_N"/>
</dbReference>
<comment type="similarity">
    <text evidence="1">Belongs to the DSD1 family.</text>
</comment>
<dbReference type="Gene3D" id="2.40.37.20">
    <property type="entry name" value="D-serine dehydratase-like domain"/>
    <property type="match status" value="1"/>
</dbReference>
<organism evidence="4">
    <name type="scientific">Singulisphaera sp. Ch08</name>
    <dbReference type="NCBI Taxonomy" id="3120278"/>
    <lineage>
        <taxon>Bacteria</taxon>
        <taxon>Pseudomonadati</taxon>
        <taxon>Planctomycetota</taxon>
        <taxon>Planctomycetia</taxon>
        <taxon>Isosphaerales</taxon>
        <taxon>Isosphaeraceae</taxon>
        <taxon>Singulisphaera</taxon>
    </lineage>
</organism>
<dbReference type="SUPFAM" id="SSF51419">
    <property type="entry name" value="PLP-binding barrel"/>
    <property type="match status" value="1"/>
</dbReference>
<dbReference type="InterPro" id="IPR029066">
    <property type="entry name" value="PLP-binding_barrel"/>
</dbReference>
<protein>
    <submittedName>
        <fullName evidence="4">D-TA family PLP-dependent enzyme</fullName>
    </submittedName>
</protein>
<proteinExistence type="inferred from homology"/>
<sequence length="370" mass="40007">MDSRYPLNDTSRLLSPSLLIFRSILERNLEAMIKLAGGADRLRPHVKTHKMAEIVRLAERKGIHKHKCATIAEAEMVAQAGGTDVLLAYPVVGPNIARLARLIRAFPETQFRVLVDHPDSARALSSGLAGIEKPLSVLIDLEVGMGRTGIEPGEAAEELATLLERLPNLVLDGLHAYDGHIQEADLDERKRVAAPGVEKTLRLQERLRQRGIAVPLLVLGGTPTFPVHAALDRPGVECSPGTCTLHDNGYATKFPDLPFVPAAVLLTRVISHPRPGRLCLDLGHKAVAADPVGARLTLLDIPAATLGGQSEEHLVVETPQASQFPPGTAVLAIPTHICPTCALHRRVYVIEDGELVDEWDVTARDRSIGL</sequence>
<dbReference type="EMBL" id="CP155447">
    <property type="protein sequence ID" value="XBH04296.1"/>
    <property type="molecule type" value="Genomic_DNA"/>
</dbReference>
<reference evidence="4" key="1">
    <citation type="submission" date="2024-05" db="EMBL/GenBank/DDBJ databases">
        <title>Planctomycetes of the genus Singulisphaera possess chitinolytic capabilities.</title>
        <authorList>
            <person name="Ivanova A."/>
        </authorList>
    </citation>
    <scope>NUCLEOTIDE SEQUENCE</scope>
    <source>
        <strain evidence="4">Ch08T</strain>
    </source>
</reference>
<dbReference type="GO" id="GO:0036088">
    <property type="term" value="P:D-serine catabolic process"/>
    <property type="evidence" value="ECO:0007669"/>
    <property type="project" value="TreeGrafter"/>
</dbReference>